<sequence>MPDIVTYKCPACGAPLEFNAGTQSWKCEYCASEFNEQQLQQAEPIEPEQAAPYDVREEEPENEEFNQNARAYSCPSCGAQIVTDDTTAATFCMFCHNPTILADRLSGSFKPTQLIPFRVQKEQAVESFLKWSKKPLVPKDFRSKAQLEKITGMYIPFWLFDCAVDQTLNAKATRVRSWRSGNTQYTETSHFAISREAEMEFVGVPADGSSKLDDQLMDLLEPYDYKDIKDFSMSYLSGYFAEKYDQDHNQVFPRIRNRVDQYGERRLRDTINGYSTVTVTNRSTQYQKADARYTLLPLFLLTYKYKNKDFLFAMNGQTGKVVGKLPLCIPKALAWFGSIAAAVFVILLIGGMFL</sequence>
<evidence type="ECO:0000313" key="2">
    <source>
        <dbReference type="EMBL" id="EEG32130.1"/>
    </source>
</evidence>
<organism evidence="2 3">
    <name type="scientific">[Clostridium] methylpentosum DSM 5476</name>
    <dbReference type="NCBI Taxonomy" id="537013"/>
    <lineage>
        <taxon>Bacteria</taxon>
        <taxon>Bacillati</taxon>
        <taxon>Bacillota</taxon>
        <taxon>Clostridia</taxon>
        <taxon>Eubacteriales</taxon>
        <taxon>Oscillospiraceae</taxon>
        <taxon>Oscillospiraceae incertae sedis</taxon>
    </lineage>
</organism>
<keyword evidence="3" id="KW-1185">Reference proteome</keyword>
<feature type="transmembrane region" description="Helical" evidence="1">
    <location>
        <begin position="332"/>
        <end position="353"/>
    </location>
</feature>
<dbReference type="HOGENOM" id="CLU_039030_0_0_9"/>
<gene>
    <name evidence="2" type="ORF">CLOSTMETH_00219</name>
</gene>
<comment type="caution">
    <text evidence="2">The sequence shown here is derived from an EMBL/GenBank/DDBJ whole genome shotgun (WGS) entry which is preliminary data.</text>
</comment>
<keyword evidence="1" id="KW-0472">Membrane</keyword>
<dbReference type="STRING" id="537013.CLOSTMETH_00219"/>
<reference evidence="2 3" key="1">
    <citation type="submission" date="2009-01" db="EMBL/GenBank/DDBJ databases">
        <authorList>
            <person name="Fulton L."/>
            <person name="Clifton S."/>
            <person name="Fulton B."/>
            <person name="Xu J."/>
            <person name="Minx P."/>
            <person name="Pepin K.H."/>
            <person name="Johnson M."/>
            <person name="Bhonagiri V."/>
            <person name="Nash W.E."/>
            <person name="Mardis E.R."/>
            <person name="Wilson R.K."/>
        </authorList>
    </citation>
    <scope>NUCLEOTIDE SEQUENCE [LARGE SCALE GENOMIC DNA]</scope>
    <source>
        <strain evidence="2 3">DSM 5476</strain>
    </source>
</reference>
<evidence type="ECO:0000256" key="1">
    <source>
        <dbReference type="SAM" id="Phobius"/>
    </source>
</evidence>
<keyword evidence="1" id="KW-0812">Transmembrane</keyword>
<dbReference type="PANTHER" id="PTHR37826">
    <property type="entry name" value="FLOTILLIN BAND_7_5 DOMAIN PROTEIN"/>
    <property type="match status" value="1"/>
</dbReference>
<keyword evidence="1" id="KW-1133">Transmembrane helix</keyword>
<dbReference type="EMBL" id="ACEC01000009">
    <property type="protein sequence ID" value="EEG32130.1"/>
    <property type="molecule type" value="Genomic_DNA"/>
</dbReference>
<dbReference type="AlphaFoldDB" id="C0E8S4"/>
<evidence type="ECO:0008006" key="4">
    <source>
        <dbReference type="Google" id="ProtNLM"/>
    </source>
</evidence>
<proteinExistence type="predicted"/>
<name>C0E8S4_9FIRM</name>
<dbReference type="PANTHER" id="PTHR37826:SF3">
    <property type="entry name" value="J DOMAIN-CONTAINING PROTEIN"/>
    <property type="match status" value="1"/>
</dbReference>
<protein>
    <recommendedName>
        <fullName evidence="4">Zinc finger domain protein, LSD1 subclass</fullName>
    </recommendedName>
</protein>
<dbReference type="Proteomes" id="UP000003340">
    <property type="component" value="Unassembled WGS sequence"/>
</dbReference>
<evidence type="ECO:0000313" key="3">
    <source>
        <dbReference type="Proteomes" id="UP000003340"/>
    </source>
</evidence>
<accession>C0E8S4</accession>
<reference evidence="2 3" key="2">
    <citation type="submission" date="2009-02" db="EMBL/GenBank/DDBJ databases">
        <title>Draft genome sequence of Clostridium methylpentosum (DSM 5476).</title>
        <authorList>
            <person name="Sudarsanam P."/>
            <person name="Ley R."/>
            <person name="Guruge J."/>
            <person name="Turnbaugh P.J."/>
            <person name="Mahowald M."/>
            <person name="Liep D."/>
            <person name="Gordon J."/>
        </authorList>
    </citation>
    <scope>NUCLEOTIDE SEQUENCE [LARGE SCALE GENOMIC DNA]</scope>
    <source>
        <strain evidence="2 3">DSM 5476</strain>
    </source>
</reference>
<dbReference type="eggNOG" id="COG1594">
    <property type="taxonomic scope" value="Bacteria"/>
</dbReference>
<dbReference type="Gene3D" id="2.20.28.30">
    <property type="entry name" value="RNA polymerase ii, chain L"/>
    <property type="match status" value="2"/>
</dbReference>